<sequence length="223" mass="25285">MARIFLVEDDPQVGELVKRFLEKEGLLVVWARTGREALKQAWEGTKPDLVVLDRGLPDLESLEVLRSLRDLDPLLPVLLTGRAEEDSRVEGLLEGADDYLGKPFSLKELLARIKALLRRGGKEGRRYFGPLELDLEARKAYLDGQPLKLSATEANLLFVLAQTPGRVYTREELLARVWGPEFEGSERVVDAYIRLLRKKLKDDPQAPRFIETVVGMGYRFLGE</sequence>
<proteinExistence type="predicted"/>
<evidence type="ECO:0000256" key="5">
    <source>
        <dbReference type="ARBA" id="ARBA00023163"/>
    </source>
</evidence>
<dbReference type="Gene3D" id="6.10.250.690">
    <property type="match status" value="1"/>
</dbReference>
<dbReference type="Gene3D" id="1.10.10.10">
    <property type="entry name" value="Winged helix-like DNA-binding domain superfamily/Winged helix DNA-binding domain"/>
    <property type="match status" value="1"/>
</dbReference>
<dbReference type="GO" id="GO:0032993">
    <property type="term" value="C:protein-DNA complex"/>
    <property type="evidence" value="ECO:0007669"/>
    <property type="project" value="TreeGrafter"/>
</dbReference>
<comment type="caution">
    <text evidence="10">The sequence shown here is derived from an EMBL/GenBank/DDBJ whole genome shotgun (WGS) entry which is preliminary data.</text>
</comment>
<dbReference type="Pfam" id="PF00072">
    <property type="entry name" value="Response_reg"/>
    <property type="match status" value="1"/>
</dbReference>
<dbReference type="InterPro" id="IPR001867">
    <property type="entry name" value="OmpR/PhoB-type_DNA-bd"/>
</dbReference>
<dbReference type="SMART" id="SM00862">
    <property type="entry name" value="Trans_reg_C"/>
    <property type="match status" value="1"/>
</dbReference>
<dbReference type="FunFam" id="1.10.10.10:FF:000018">
    <property type="entry name" value="DNA-binding response regulator ResD"/>
    <property type="match status" value="1"/>
</dbReference>
<dbReference type="GO" id="GO:0006355">
    <property type="term" value="P:regulation of DNA-templated transcription"/>
    <property type="evidence" value="ECO:0007669"/>
    <property type="project" value="InterPro"/>
</dbReference>
<dbReference type="InterPro" id="IPR039420">
    <property type="entry name" value="WalR-like"/>
</dbReference>
<evidence type="ECO:0000313" key="11">
    <source>
        <dbReference type="Proteomes" id="UP000287155"/>
    </source>
</evidence>
<dbReference type="PROSITE" id="PS50110">
    <property type="entry name" value="RESPONSE_REGULATORY"/>
    <property type="match status" value="1"/>
</dbReference>
<feature type="domain" description="OmpR/PhoB-type" evidence="9">
    <location>
        <begin position="123"/>
        <end position="222"/>
    </location>
</feature>
<dbReference type="AlphaFoldDB" id="A0A430V138"/>
<dbReference type="EMBL" id="PEMJ01000099">
    <property type="protein sequence ID" value="RTI16135.1"/>
    <property type="molecule type" value="Genomic_DNA"/>
</dbReference>
<dbReference type="SMART" id="SM00448">
    <property type="entry name" value="REC"/>
    <property type="match status" value="1"/>
</dbReference>
<dbReference type="GO" id="GO:0000156">
    <property type="term" value="F:phosphorelay response regulator activity"/>
    <property type="evidence" value="ECO:0007669"/>
    <property type="project" value="TreeGrafter"/>
</dbReference>
<dbReference type="SUPFAM" id="SSF52172">
    <property type="entry name" value="CheY-like"/>
    <property type="match status" value="1"/>
</dbReference>
<feature type="modified residue" description="4-aspartylphosphate" evidence="6">
    <location>
        <position position="53"/>
    </location>
</feature>
<dbReference type="CDD" id="cd00383">
    <property type="entry name" value="trans_reg_C"/>
    <property type="match status" value="1"/>
</dbReference>
<dbReference type="GO" id="GO:0005829">
    <property type="term" value="C:cytosol"/>
    <property type="evidence" value="ECO:0007669"/>
    <property type="project" value="TreeGrafter"/>
</dbReference>
<dbReference type="PROSITE" id="PS51755">
    <property type="entry name" value="OMPR_PHOB"/>
    <property type="match status" value="1"/>
</dbReference>
<dbReference type="InterPro" id="IPR001789">
    <property type="entry name" value="Sig_transdc_resp-reg_receiver"/>
</dbReference>
<dbReference type="InterPro" id="IPR011006">
    <property type="entry name" value="CheY-like_superfamily"/>
</dbReference>
<evidence type="ECO:0000313" key="10">
    <source>
        <dbReference type="EMBL" id="RTI16135.1"/>
    </source>
</evidence>
<protein>
    <submittedName>
        <fullName evidence="10">DNA-binding response regulator</fullName>
    </submittedName>
</protein>
<name>A0A430V138_THESC</name>
<gene>
    <name evidence="10" type="ORF">CSW27_04280</name>
</gene>
<dbReference type="InterPro" id="IPR036388">
    <property type="entry name" value="WH-like_DNA-bd_sf"/>
</dbReference>
<dbReference type="Gene3D" id="3.40.50.2300">
    <property type="match status" value="1"/>
</dbReference>
<dbReference type="RefSeq" id="WP_126204555.1">
    <property type="nucleotide sequence ID" value="NZ_PEMJ01000099.1"/>
</dbReference>
<evidence type="ECO:0000256" key="4">
    <source>
        <dbReference type="ARBA" id="ARBA00023125"/>
    </source>
</evidence>
<keyword evidence="4 7" id="KW-0238">DNA-binding</keyword>
<keyword evidence="2" id="KW-0902">Two-component regulatory system</keyword>
<dbReference type="Proteomes" id="UP000287155">
    <property type="component" value="Unassembled WGS sequence"/>
</dbReference>
<keyword evidence="1 6" id="KW-0597">Phosphoprotein</keyword>
<evidence type="ECO:0000256" key="2">
    <source>
        <dbReference type="ARBA" id="ARBA00023012"/>
    </source>
</evidence>
<keyword evidence="5" id="KW-0804">Transcription</keyword>
<reference evidence="10 11" key="1">
    <citation type="journal article" date="2019" name="Extremophiles">
        <title>Biogeography of thermophiles and predominance of Thermus scotoductus in domestic water heaters.</title>
        <authorList>
            <person name="Wilpiszeski R.L."/>
            <person name="Zhang Z."/>
            <person name="House C.H."/>
        </authorList>
    </citation>
    <scope>NUCLEOTIDE SEQUENCE [LARGE SCALE GENOMIC DNA]</scope>
    <source>
        <strain evidence="10 11">14_S14</strain>
    </source>
</reference>
<feature type="DNA-binding region" description="OmpR/PhoB-type" evidence="7">
    <location>
        <begin position="123"/>
        <end position="222"/>
    </location>
</feature>
<dbReference type="GO" id="GO:0000976">
    <property type="term" value="F:transcription cis-regulatory region binding"/>
    <property type="evidence" value="ECO:0007669"/>
    <property type="project" value="TreeGrafter"/>
</dbReference>
<evidence type="ECO:0000256" key="6">
    <source>
        <dbReference type="PROSITE-ProRule" id="PRU00169"/>
    </source>
</evidence>
<dbReference type="PANTHER" id="PTHR48111:SF1">
    <property type="entry name" value="TWO-COMPONENT RESPONSE REGULATOR ORR33"/>
    <property type="match status" value="1"/>
</dbReference>
<dbReference type="Pfam" id="PF00486">
    <property type="entry name" value="Trans_reg_C"/>
    <property type="match status" value="1"/>
</dbReference>
<dbReference type="PANTHER" id="PTHR48111">
    <property type="entry name" value="REGULATOR OF RPOS"/>
    <property type="match status" value="1"/>
</dbReference>
<evidence type="ECO:0000259" key="9">
    <source>
        <dbReference type="PROSITE" id="PS51755"/>
    </source>
</evidence>
<evidence type="ECO:0000256" key="3">
    <source>
        <dbReference type="ARBA" id="ARBA00023015"/>
    </source>
</evidence>
<evidence type="ECO:0000256" key="7">
    <source>
        <dbReference type="PROSITE-ProRule" id="PRU01091"/>
    </source>
</evidence>
<accession>A0A430V138</accession>
<evidence type="ECO:0000259" key="8">
    <source>
        <dbReference type="PROSITE" id="PS50110"/>
    </source>
</evidence>
<keyword evidence="3" id="KW-0805">Transcription regulation</keyword>
<organism evidence="10 11">
    <name type="scientific">Thermus scotoductus</name>
    <dbReference type="NCBI Taxonomy" id="37636"/>
    <lineage>
        <taxon>Bacteria</taxon>
        <taxon>Thermotogati</taxon>
        <taxon>Deinococcota</taxon>
        <taxon>Deinococci</taxon>
        <taxon>Thermales</taxon>
        <taxon>Thermaceae</taxon>
        <taxon>Thermus</taxon>
    </lineage>
</organism>
<evidence type="ECO:0000256" key="1">
    <source>
        <dbReference type="ARBA" id="ARBA00022553"/>
    </source>
</evidence>
<feature type="domain" description="Response regulatory" evidence="8">
    <location>
        <begin position="3"/>
        <end position="117"/>
    </location>
</feature>